<accession>A0A8T1TUZ3</accession>
<sequence length="89" mass="10050">YFVGNLYTGIQLTEKVWSGASAVYKYCGSSSIGIKKNRVRQTAVGNFFFVGVLLPNSHTLFQPLGNQILMLFNLHPPTLDPYIECWHKL</sequence>
<proteinExistence type="predicted"/>
<comment type="caution">
    <text evidence="1">The sequence shown here is derived from an EMBL/GenBank/DDBJ whole genome shotgun (WGS) entry which is preliminary data.</text>
</comment>
<evidence type="ECO:0000313" key="2">
    <source>
        <dbReference type="Proteomes" id="UP000688947"/>
    </source>
</evidence>
<evidence type="ECO:0000313" key="1">
    <source>
        <dbReference type="EMBL" id="KAG6949461.1"/>
    </source>
</evidence>
<protein>
    <submittedName>
        <fullName evidence="1">Uncharacterized protein</fullName>
    </submittedName>
</protein>
<gene>
    <name evidence="1" type="ORF">JG687_00014841</name>
</gene>
<dbReference type="Proteomes" id="UP000688947">
    <property type="component" value="Unassembled WGS sequence"/>
</dbReference>
<feature type="non-terminal residue" evidence="1">
    <location>
        <position position="89"/>
    </location>
</feature>
<dbReference type="AlphaFoldDB" id="A0A8T1TUZ3"/>
<dbReference type="EMBL" id="JAENGZ010001247">
    <property type="protein sequence ID" value="KAG6949461.1"/>
    <property type="molecule type" value="Genomic_DNA"/>
</dbReference>
<name>A0A8T1TUZ3_9STRA</name>
<organism evidence="1 2">
    <name type="scientific">Phytophthora cactorum</name>
    <dbReference type="NCBI Taxonomy" id="29920"/>
    <lineage>
        <taxon>Eukaryota</taxon>
        <taxon>Sar</taxon>
        <taxon>Stramenopiles</taxon>
        <taxon>Oomycota</taxon>
        <taxon>Peronosporomycetes</taxon>
        <taxon>Peronosporales</taxon>
        <taxon>Peronosporaceae</taxon>
        <taxon>Phytophthora</taxon>
    </lineage>
</organism>
<reference evidence="1" key="1">
    <citation type="submission" date="2021-01" db="EMBL/GenBank/DDBJ databases">
        <title>Phytophthora aleatoria, a newly-described species from Pinus radiata is distinct from Phytophthora cactorum isolates based on comparative genomics.</title>
        <authorList>
            <person name="Mcdougal R."/>
            <person name="Panda P."/>
            <person name="Williams N."/>
            <person name="Studholme D.J."/>
        </authorList>
    </citation>
    <scope>NUCLEOTIDE SEQUENCE</scope>
    <source>
        <strain evidence="1">NZFS 3830</strain>
    </source>
</reference>